<feature type="region of interest" description="Disordered" evidence="1">
    <location>
        <begin position="144"/>
        <end position="166"/>
    </location>
</feature>
<name>A0A409Y089_9AGAR</name>
<keyword evidence="3" id="KW-1185">Reference proteome</keyword>
<reference evidence="2 3" key="1">
    <citation type="journal article" date="2018" name="Evol. Lett.">
        <title>Horizontal gene cluster transfer increased hallucinogenic mushroom diversity.</title>
        <authorList>
            <person name="Reynolds H.T."/>
            <person name="Vijayakumar V."/>
            <person name="Gluck-Thaler E."/>
            <person name="Korotkin H.B."/>
            <person name="Matheny P.B."/>
            <person name="Slot J.C."/>
        </authorList>
    </citation>
    <scope>NUCLEOTIDE SEQUENCE [LARGE SCALE GENOMIC DNA]</scope>
    <source>
        <strain evidence="2 3">SRW20</strain>
    </source>
</reference>
<dbReference type="Proteomes" id="UP000284706">
    <property type="component" value="Unassembled WGS sequence"/>
</dbReference>
<evidence type="ECO:0000256" key="1">
    <source>
        <dbReference type="SAM" id="MobiDB-lite"/>
    </source>
</evidence>
<dbReference type="InParanoid" id="A0A409Y089"/>
<sequence length="660" mass="72032">MSDPRNYNHDWRNQPHQPPVPRLPAISPGSTSVSGSGRHPPHLNQLLQPMSFPTTYAPYGYSTNLYPGLGPSTNTPMSNHQEPIVSAYAFPMPLQPEPTAMAAPYGLLTRTDDGINIHSYPSFDSAPPGKLSSLRFDLRLISSRYPPNPNHGDHSRQGYPLPTSPALRLTRVGGPPQQPQNYRQHLQPSQLGNPADLLQPQGAVFGHPIYNSSFVASDFSLNASQQGLDNWLGTSPMFQPSGRVIFDPETVEANAQLAEHFQKPIPGSLVSTNLEQRDLAEEYADSAPQQVEANSFHSTSLMSTQASAPVPASVALSQVEGQPQPTSKRRRDDTAQKSVKKPKVAELSEGALALAYVFMANTCLLRGACVKLITAEPSQGSGPFKTWASDAYNYAGSSFNECVPKVSPNKFAQLKQSVLKKCRLILDLAEEAAEDAFGLNDVRELAECLGIPHVDAQQFACELLTLRPSDIAGMITKFNADYPGKELPERFRIRPFAFADGLPAMQGHVIRYLSPACLRLQTKFMLEETPPSEGIARAYFDIYNPFSYGVRALIPSYSLSCTAMEKAIKAYGSKILSKAPDTALEFLPEDQKTVDFFEGALHLALMTLPDGKVVDDIIKNHWFKALEEHKLGPFAPSIQQVPSHAEVEGDEGGGPSAAQD</sequence>
<evidence type="ECO:0000313" key="2">
    <source>
        <dbReference type="EMBL" id="PPQ96426.1"/>
    </source>
</evidence>
<accession>A0A409Y089</accession>
<gene>
    <name evidence="2" type="ORF">CVT26_005105</name>
</gene>
<dbReference type="AlphaFoldDB" id="A0A409Y089"/>
<comment type="caution">
    <text evidence="2">The sequence shown here is derived from an EMBL/GenBank/DDBJ whole genome shotgun (WGS) entry which is preliminary data.</text>
</comment>
<feature type="region of interest" description="Disordered" evidence="1">
    <location>
        <begin position="641"/>
        <end position="660"/>
    </location>
</feature>
<organism evidence="2 3">
    <name type="scientific">Gymnopilus dilepis</name>
    <dbReference type="NCBI Taxonomy" id="231916"/>
    <lineage>
        <taxon>Eukaryota</taxon>
        <taxon>Fungi</taxon>
        <taxon>Dikarya</taxon>
        <taxon>Basidiomycota</taxon>
        <taxon>Agaricomycotina</taxon>
        <taxon>Agaricomycetes</taxon>
        <taxon>Agaricomycetidae</taxon>
        <taxon>Agaricales</taxon>
        <taxon>Agaricineae</taxon>
        <taxon>Hymenogastraceae</taxon>
        <taxon>Gymnopilus</taxon>
    </lineage>
</organism>
<feature type="region of interest" description="Disordered" evidence="1">
    <location>
        <begin position="312"/>
        <end position="342"/>
    </location>
</feature>
<evidence type="ECO:0000313" key="3">
    <source>
        <dbReference type="Proteomes" id="UP000284706"/>
    </source>
</evidence>
<protein>
    <submittedName>
        <fullName evidence="2">Uncharacterized protein</fullName>
    </submittedName>
</protein>
<feature type="region of interest" description="Disordered" evidence="1">
    <location>
        <begin position="1"/>
        <end position="42"/>
    </location>
</feature>
<dbReference type="EMBL" id="NHYE01001373">
    <property type="protein sequence ID" value="PPQ96426.1"/>
    <property type="molecule type" value="Genomic_DNA"/>
</dbReference>
<feature type="compositionally biased region" description="Basic and acidic residues" evidence="1">
    <location>
        <begin position="1"/>
        <end position="13"/>
    </location>
</feature>
<proteinExistence type="predicted"/>